<feature type="compositionally biased region" description="Low complexity" evidence="1">
    <location>
        <begin position="54"/>
        <end position="63"/>
    </location>
</feature>
<dbReference type="EMBL" id="JBFXLU010000061">
    <property type="protein sequence ID" value="KAL2846702.1"/>
    <property type="molecule type" value="Genomic_DNA"/>
</dbReference>
<evidence type="ECO:0000256" key="1">
    <source>
        <dbReference type="SAM" id="MobiDB-lite"/>
    </source>
</evidence>
<dbReference type="Pfam" id="PF00903">
    <property type="entry name" value="Glyoxalase"/>
    <property type="match status" value="1"/>
</dbReference>
<keyword evidence="4" id="KW-1185">Reference proteome</keyword>
<dbReference type="Gene3D" id="3.10.180.10">
    <property type="entry name" value="2,3-Dihydroxybiphenyl 1,2-Dioxygenase, domain 1"/>
    <property type="match status" value="1"/>
</dbReference>
<dbReference type="Proteomes" id="UP001610446">
    <property type="component" value="Unassembled WGS sequence"/>
</dbReference>
<accession>A0ABR4K5Z7</accession>
<dbReference type="InterPro" id="IPR029068">
    <property type="entry name" value="Glyas_Bleomycin-R_OHBP_Dase"/>
</dbReference>
<evidence type="ECO:0000313" key="3">
    <source>
        <dbReference type="EMBL" id="KAL2846702.1"/>
    </source>
</evidence>
<dbReference type="SUPFAM" id="SSF54593">
    <property type="entry name" value="Glyoxalase/Bleomycin resistance protein/Dihydroxybiphenyl dioxygenase"/>
    <property type="match status" value="1"/>
</dbReference>
<sequence>MSVKLLTERGLVEIPVRDALAMAAHLLTSAWKVIPIQERKMHPKGNPGLKQTPRRTSTSARSSLAKKAEANIYFSAAADEGFRASSAMIALGANELDEFYAYLRRANVDVEFLEPVDDKEWGFRQFTIQDPDGNKLTFFKFLEGGNPGDE</sequence>
<gene>
    <name evidence="3" type="ORF">BJY01DRAFT_247131</name>
</gene>
<evidence type="ECO:0000259" key="2">
    <source>
        <dbReference type="Pfam" id="PF00903"/>
    </source>
</evidence>
<feature type="domain" description="Glyoxalase/fosfomycin resistance/dioxygenase" evidence="2">
    <location>
        <begin position="81"/>
        <end position="137"/>
    </location>
</feature>
<comment type="caution">
    <text evidence="3">The sequence shown here is derived from an EMBL/GenBank/DDBJ whole genome shotgun (WGS) entry which is preliminary data.</text>
</comment>
<dbReference type="InterPro" id="IPR004360">
    <property type="entry name" value="Glyas_Fos-R_dOase_dom"/>
</dbReference>
<protein>
    <recommendedName>
        <fullName evidence="2">Glyoxalase/fosfomycin resistance/dioxygenase domain-containing protein</fullName>
    </recommendedName>
</protein>
<name>A0ABR4K5Z7_9EURO</name>
<reference evidence="3 4" key="1">
    <citation type="submission" date="2024-07" db="EMBL/GenBank/DDBJ databases">
        <title>Section-level genome sequencing and comparative genomics of Aspergillus sections Usti and Cavernicolus.</title>
        <authorList>
            <consortium name="Lawrence Berkeley National Laboratory"/>
            <person name="Nybo J.L."/>
            <person name="Vesth T.C."/>
            <person name="Theobald S."/>
            <person name="Frisvad J.C."/>
            <person name="Larsen T.O."/>
            <person name="Kjaerboelling I."/>
            <person name="Rothschild-Mancinelli K."/>
            <person name="Lyhne E.K."/>
            <person name="Kogle M.E."/>
            <person name="Barry K."/>
            <person name="Clum A."/>
            <person name="Na H."/>
            <person name="Ledsgaard L."/>
            <person name="Lin J."/>
            <person name="Lipzen A."/>
            <person name="Kuo A."/>
            <person name="Riley R."/>
            <person name="Mondo S."/>
            <person name="Labutti K."/>
            <person name="Haridas S."/>
            <person name="Pangalinan J."/>
            <person name="Salamov A.A."/>
            <person name="Simmons B.A."/>
            <person name="Magnuson J.K."/>
            <person name="Chen J."/>
            <person name="Drula E."/>
            <person name="Henrissat B."/>
            <person name="Wiebenga A."/>
            <person name="Lubbers R.J."/>
            <person name="Gomes A.C."/>
            <person name="Makela M.R."/>
            <person name="Stajich J."/>
            <person name="Grigoriev I.V."/>
            <person name="Mortensen U.H."/>
            <person name="De Vries R.P."/>
            <person name="Baker S.E."/>
            <person name="Andersen M.R."/>
        </authorList>
    </citation>
    <scope>NUCLEOTIDE SEQUENCE [LARGE SCALE GENOMIC DNA]</scope>
    <source>
        <strain evidence="3 4">CBS 123904</strain>
    </source>
</reference>
<organism evidence="3 4">
    <name type="scientific">Aspergillus pseudoustus</name>
    <dbReference type="NCBI Taxonomy" id="1810923"/>
    <lineage>
        <taxon>Eukaryota</taxon>
        <taxon>Fungi</taxon>
        <taxon>Dikarya</taxon>
        <taxon>Ascomycota</taxon>
        <taxon>Pezizomycotina</taxon>
        <taxon>Eurotiomycetes</taxon>
        <taxon>Eurotiomycetidae</taxon>
        <taxon>Eurotiales</taxon>
        <taxon>Aspergillaceae</taxon>
        <taxon>Aspergillus</taxon>
        <taxon>Aspergillus subgen. Nidulantes</taxon>
    </lineage>
</organism>
<proteinExistence type="predicted"/>
<evidence type="ECO:0000313" key="4">
    <source>
        <dbReference type="Proteomes" id="UP001610446"/>
    </source>
</evidence>
<feature type="region of interest" description="Disordered" evidence="1">
    <location>
        <begin position="41"/>
        <end position="63"/>
    </location>
</feature>